<accession>A0AC58RPD9</accession>
<protein>
    <submittedName>
        <fullName evidence="2">Aspartic proteinase CDR1-like</fullName>
    </submittedName>
</protein>
<reference evidence="2" key="2">
    <citation type="submission" date="2025-08" db="UniProtKB">
        <authorList>
            <consortium name="RefSeq"/>
        </authorList>
    </citation>
    <scope>IDENTIFICATION</scope>
    <source>
        <tissue evidence="2">Leaf</tissue>
    </source>
</reference>
<dbReference type="RefSeq" id="XP_075074586.1">
    <property type="nucleotide sequence ID" value="XM_075218485.1"/>
</dbReference>
<evidence type="ECO:0000313" key="2">
    <source>
        <dbReference type="RefSeq" id="XP_075074586.1"/>
    </source>
</evidence>
<evidence type="ECO:0000313" key="1">
    <source>
        <dbReference type="Proteomes" id="UP000790787"/>
    </source>
</evidence>
<keyword evidence="1" id="KW-1185">Reference proteome</keyword>
<organism evidence="1 2">
    <name type="scientific">Nicotiana tabacum</name>
    <name type="common">Common tobacco</name>
    <dbReference type="NCBI Taxonomy" id="4097"/>
    <lineage>
        <taxon>Eukaryota</taxon>
        <taxon>Viridiplantae</taxon>
        <taxon>Streptophyta</taxon>
        <taxon>Embryophyta</taxon>
        <taxon>Tracheophyta</taxon>
        <taxon>Spermatophyta</taxon>
        <taxon>Magnoliopsida</taxon>
        <taxon>eudicotyledons</taxon>
        <taxon>Gunneridae</taxon>
        <taxon>Pentapetalae</taxon>
        <taxon>asterids</taxon>
        <taxon>lamiids</taxon>
        <taxon>Solanales</taxon>
        <taxon>Solanaceae</taxon>
        <taxon>Nicotianoideae</taxon>
        <taxon>Nicotianeae</taxon>
        <taxon>Nicotiana</taxon>
    </lineage>
</organism>
<reference evidence="1" key="1">
    <citation type="journal article" date="2014" name="Nat. Commun.">
        <title>The tobacco genome sequence and its comparison with those of tomato and potato.</title>
        <authorList>
            <person name="Sierro N."/>
            <person name="Battey J.N."/>
            <person name="Ouadi S."/>
            <person name="Bakaher N."/>
            <person name="Bovet L."/>
            <person name="Willig A."/>
            <person name="Goepfert S."/>
            <person name="Peitsch M.C."/>
            <person name="Ivanov N.V."/>
        </authorList>
    </citation>
    <scope>NUCLEOTIDE SEQUENCE [LARGE SCALE GENOMIC DNA]</scope>
</reference>
<sequence>MALLQLTKDMTHDRKVWRLRIKINAFRLAAKVLYSTTYVASSYSFGDVAMETFTFYYENREVIAFPSIVFGCDHRSNSIPVNPIMYGIIGLGASHASLVSQLSPTFGQKLSYCFVPRAQLDIPSKLTFGDNAWGPGSFFTPVVVKLTFLYHFLTLLGIPVGEKN</sequence>
<name>A0AC58RPD9_TOBAC</name>
<dbReference type="Proteomes" id="UP000790787">
    <property type="component" value="Chromosome 7"/>
</dbReference>
<gene>
    <name evidence="2" type="primary">LOC142162161</name>
</gene>
<proteinExistence type="predicted"/>